<proteinExistence type="predicted"/>
<protein>
    <submittedName>
        <fullName evidence="1">Uncharacterized protein</fullName>
    </submittedName>
</protein>
<dbReference type="Proteomes" id="UP000185151">
    <property type="component" value="Unassembled WGS sequence"/>
</dbReference>
<dbReference type="AlphaFoldDB" id="A0A1N6JKL4"/>
<accession>A0A1N6JKL4</accession>
<sequence>MRFVHESKAHTHARGCRGVSIFGPSRPQRGAAVRLRGVRKTLTFGAAVPFLLGSIAKTTPASAAELAPIAVSLVVQETCEIRSSDATKTFALPNVSCLHGAANAIGRGPLDPTQPLSQLQAAKQTTQSTVLTVAF</sequence>
<reference evidence="1 2" key="1">
    <citation type="submission" date="2016-11" db="EMBL/GenBank/DDBJ databases">
        <authorList>
            <person name="Jaros S."/>
            <person name="Januszkiewicz K."/>
            <person name="Wedrychowicz H."/>
        </authorList>
    </citation>
    <scope>NUCLEOTIDE SEQUENCE [LARGE SCALE GENOMIC DNA]</scope>
    <source>
        <strain evidence="1 2">GAS95</strain>
    </source>
</reference>
<keyword evidence="2" id="KW-1185">Reference proteome</keyword>
<dbReference type="EMBL" id="FSRU01000001">
    <property type="protein sequence ID" value="SIO44912.1"/>
    <property type="molecule type" value="Genomic_DNA"/>
</dbReference>
<name>A0A1N6JKL4_9BURK</name>
<gene>
    <name evidence="1" type="ORF">SAMN05444165_3293</name>
</gene>
<organism evidence="1 2">
    <name type="scientific">Paraburkholderia phenazinium</name>
    <dbReference type="NCBI Taxonomy" id="60549"/>
    <lineage>
        <taxon>Bacteria</taxon>
        <taxon>Pseudomonadati</taxon>
        <taxon>Pseudomonadota</taxon>
        <taxon>Betaproteobacteria</taxon>
        <taxon>Burkholderiales</taxon>
        <taxon>Burkholderiaceae</taxon>
        <taxon>Paraburkholderia</taxon>
    </lineage>
</organism>
<evidence type="ECO:0000313" key="1">
    <source>
        <dbReference type="EMBL" id="SIO44912.1"/>
    </source>
</evidence>
<evidence type="ECO:0000313" key="2">
    <source>
        <dbReference type="Proteomes" id="UP000185151"/>
    </source>
</evidence>